<proteinExistence type="predicted"/>
<dbReference type="GeneID" id="78456270"/>
<dbReference type="AlphaFoldDB" id="A0AAX2JAN8"/>
<accession>A0AAX2JAN8</accession>
<gene>
    <name evidence="1" type="ORF">NCTC12112_01718</name>
</gene>
<protein>
    <recommendedName>
        <fullName evidence="3">Head-tail adaptor protein</fullName>
    </recommendedName>
</protein>
<name>A0AAX2JAN8_9FUSO</name>
<dbReference type="RefSeq" id="WP_005980036.1">
    <property type="nucleotide sequence ID" value="NZ_CABKNW010000004.1"/>
</dbReference>
<evidence type="ECO:0000313" key="1">
    <source>
        <dbReference type="EMBL" id="SQJ03955.1"/>
    </source>
</evidence>
<reference evidence="1 2" key="1">
    <citation type="submission" date="2018-06" db="EMBL/GenBank/DDBJ databases">
        <authorList>
            <consortium name="Pathogen Informatics"/>
            <person name="Doyle S."/>
        </authorList>
    </citation>
    <scope>NUCLEOTIDE SEQUENCE [LARGE SCALE GENOMIC DNA]</scope>
    <source>
        <strain evidence="1 2">NCTC12112</strain>
    </source>
</reference>
<dbReference type="KEGG" id="ful:C4N20_15690"/>
<evidence type="ECO:0008006" key="3">
    <source>
        <dbReference type="Google" id="ProtNLM"/>
    </source>
</evidence>
<evidence type="ECO:0000313" key="2">
    <source>
        <dbReference type="Proteomes" id="UP000249008"/>
    </source>
</evidence>
<organism evidence="1 2">
    <name type="scientific">Fusobacterium ulcerans</name>
    <dbReference type="NCBI Taxonomy" id="861"/>
    <lineage>
        <taxon>Bacteria</taxon>
        <taxon>Fusobacteriati</taxon>
        <taxon>Fusobacteriota</taxon>
        <taxon>Fusobacteriia</taxon>
        <taxon>Fusobacteriales</taxon>
        <taxon>Fusobacteriaceae</taxon>
        <taxon>Fusobacterium</taxon>
    </lineage>
</organism>
<dbReference type="EMBL" id="LS483487">
    <property type="protein sequence ID" value="SQJ03955.1"/>
    <property type="molecule type" value="Genomic_DNA"/>
</dbReference>
<sequence length="116" mass="13503">MEKEKRLNNLSPFKLMLQEDLDIFINIEEMGERITINSKDYIGVIEHPEKDFSEEAEGINSAISLIIYIKYDSEDKELKKIKIGKSLEINGEIYIVNNTYVEEGMLIIKLEEKEGF</sequence>
<dbReference type="Proteomes" id="UP000249008">
    <property type="component" value="Chromosome 1"/>
</dbReference>